<evidence type="ECO:0000313" key="2">
    <source>
        <dbReference type="Proteomes" id="UP000033831"/>
    </source>
</evidence>
<dbReference type="SUPFAM" id="SSF110849">
    <property type="entry name" value="ParB/Sulfiredoxin"/>
    <property type="match status" value="1"/>
</dbReference>
<evidence type="ECO:0008006" key="3">
    <source>
        <dbReference type="Google" id="ProtNLM"/>
    </source>
</evidence>
<name>A0A0G1FQQ4_9BACT</name>
<dbReference type="InterPro" id="IPR036086">
    <property type="entry name" value="ParB/Sulfiredoxin_sf"/>
</dbReference>
<comment type="caution">
    <text evidence="1">The sequence shown here is derived from an EMBL/GenBank/DDBJ whole genome shotgun (WGS) entry which is preliminary data.</text>
</comment>
<dbReference type="AlphaFoldDB" id="A0A0G1FQQ4"/>
<evidence type="ECO:0000313" key="1">
    <source>
        <dbReference type="EMBL" id="KKT24670.1"/>
    </source>
</evidence>
<gene>
    <name evidence="1" type="ORF">UW07_C0010G0027</name>
</gene>
<dbReference type="EMBL" id="LCGX01000010">
    <property type="protein sequence ID" value="KKT24670.1"/>
    <property type="molecule type" value="Genomic_DNA"/>
</dbReference>
<sequence>MSSRGRVETVALKDLKLNLFVRQALNQDHALFLGELLENGVNLPPIRITRKREVIDGRHRIEAYELNNRTEIEAEIVDIETESELIAEAYRANIGGSLPPTTQDTEHTIMLLLERGETMKRIGELLGLPAGMARKYINSVKSKISRQKLMKAAAAITDEKLKEVLSGHRRKQKQGVAEVQRGLTKTYKSLGSKNAALIRSLLEKYEDGDVTERQVRDIFAHIERLQKRSARAVSDWKKRFGSMNGKTAKAA</sequence>
<accession>A0A0G1FQQ4</accession>
<reference evidence="1 2" key="1">
    <citation type="journal article" date="2015" name="Nature">
        <title>rRNA introns, odd ribosomes, and small enigmatic genomes across a large radiation of phyla.</title>
        <authorList>
            <person name="Brown C.T."/>
            <person name="Hug L.A."/>
            <person name="Thomas B.C."/>
            <person name="Sharon I."/>
            <person name="Castelle C.J."/>
            <person name="Singh A."/>
            <person name="Wilkins M.J."/>
            <person name="Williams K.H."/>
            <person name="Banfield J.F."/>
        </authorList>
    </citation>
    <scope>NUCLEOTIDE SEQUENCE [LARGE SCALE GENOMIC DNA]</scope>
</reference>
<protein>
    <recommendedName>
        <fullName evidence="3">ParB/Sulfiredoxin domain-containing protein</fullName>
    </recommendedName>
</protein>
<dbReference type="Proteomes" id="UP000033831">
    <property type="component" value="Unassembled WGS sequence"/>
</dbReference>
<proteinExistence type="predicted"/>
<organism evidence="1 2">
    <name type="scientific">Candidatus Nomurabacteria bacterium GW2011_GWF2_43_8</name>
    <dbReference type="NCBI Taxonomy" id="1618779"/>
    <lineage>
        <taxon>Bacteria</taxon>
        <taxon>Candidatus Nomuraibacteriota</taxon>
    </lineage>
</organism>